<dbReference type="PANTHER" id="PTHR10063">
    <property type="entry name" value="TUBERIN"/>
    <property type="match status" value="1"/>
</dbReference>
<dbReference type="EMBL" id="BGZK01005326">
    <property type="protein sequence ID" value="GBP13550.1"/>
    <property type="molecule type" value="Genomic_DNA"/>
</dbReference>
<name>A0A4C1TIX9_EUMVA</name>
<dbReference type="GO" id="GO:0005634">
    <property type="term" value="C:nucleus"/>
    <property type="evidence" value="ECO:0007669"/>
    <property type="project" value="InterPro"/>
</dbReference>
<proteinExistence type="predicted"/>
<comment type="caution">
    <text evidence="2">The sequence shown here is derived from an EMBL/GenBank/DDBJ whole genome shotgun (WGS) entry which is preliminary data.</text>
</comment>
<reference evidence="2 3" key="1">
    <citation type="journal article" date="2019" name="Commun. Biol.">
        <title>The bagworm genome reveals a unique fibroin gene that provides high tensile strength.</title>
        <authorList>
            <person name="Kono N."/>
            <person name="Nakamura H."/>
            <person name="Ohtoshi R."/>
            <person name="Tomita M."/>
            <person name="Numata K."/>
            <person name="Arakawa K."/>
        </authorList>
    </citation>
    <scope>NUCLEOTIDE SEQUENCE [LARGE SCALE GENOMIC DNA]</scope>
</reference>
<sequence>MTGSNLLHIGIYTNPLLRASSLSALEPSRGLAFRTSGSKPTIHKAHREELDGSLWLLEKILCLLPELLARRWQCHSLSRIMGKLLHLGNSPKLRKDGVRYFLLWYQALGENAPAYVHSMYADLIPGLIVPQKGVQGPDGEFNTADFLNHPNMKVEGSTTSVFHDSYSHPVQCSELIALLPPSSSERSQPPDPRDGLETLLNGMYVGHDPRLELPTMRSIHKKDEVMSSCVVVLINWLSRFTHERLLQHRLDSVHIAEAADHMRLHAYQQALIVRDVLYSTRENVNFIHEVYRQAFLLNFTTKAQIDAIRCSIAVYRDWMTGNTPPPFLLEPDDNSLQQQPQNHANAGGTPKSNLRLRNPSYVGAMSKENMGVRAGLQNVLQIFVTNAANVFLVNTSNLNIYFPQKPGIPFDAFA</sequence>
<dbReference type="OrthoDB" id="19311at2759"/>
<protein>
    <submittedName>
        <fullName evidence="2">Probable Rho GTPase-activating protein CG5521</fullName>
    </submittedName>
</protein>
<feature type="region of interest" description="Disordered" evidence="1">
    <location>
        <begin position="329"/>
        <end position="355"/>
    </location>
</feature>
<dbReference type="GO" id="GO:0005737">
    <property type="term" value="C:cytoplasm"/>
    <property type="evidence" value="ECO:0007669"/>
    <property type="project" value="TreeGrafter"/>
</dbReference>
<dbReference type="InterPro" id="IPR027107">
    <property type="entry name" value="Tuberin/Ral-act_asu"/>
</dbReference>
<dbReference type="AlphaFoldDB" id="A0A4C1TIX9"/>
<evidence type="ECO:0000256" key="1">
    <source>
        <dbReference type="SAM" id="MobiDB-lite"/>
    </source>
</evidence>
<evidence type="ECO:0000313" key="2">
    <source>
        <dbReference type="EMBL" id="GBP13550.1"/>
    </source>
</evidence>
<dbReference type="GO" id="GO:0005096">
    <property type="term" value="F:GTPase activator activity"/>
    <property type="evidence" value="ECO:0007669"/>
    <property type="project" value="InterPro"/>
</dbReference>
<dbReference type="Proteomes" id="UP000299102">
    <property type="component" value="Unassembled WGS sequence"/>
</dbReference>
<evidence type="ECO:0000313" key="3">
    <source>
        <dbReference type="Proteomes" id="UP000299102"/>
    </source>
</evidence>
<gene>
    <name evidence="2" type="ORF">EVAR_71958_1</name>
</gene>
<feature type="compositionally biased region" description="Polar residues" evidence="1">
    <location>
        <begin position="334"/>
        <end position="344"/>
    </location>
</feature>
<accession>A0A4C1TIX9</accession>
<keyword evidence="3" id="KW-1185">Reference proteome</keyword>
<dbReference type="PANTHER" id="PTHR10063:SF11">
    <property type="entry name" value="RHO GTPASE-ACTIVATING PROTEIN CG5521-RELATED"/>
    <property type="match status" value="1"/>
</dbReference>
<organism evidence="2 3">
    <name type="scientific">Eumeta variegata</name>
    <name type="common">Bagworm moth</name>
    <name type="synonym">Eumeta japonica</name>
    <dbReference type="NCBI Taxonomy" id="151549"/>
    <lineage>
        <taxon>Eukaryota</taxon>
        <taxon>Metazoa</taxon>
        <taxon>Ecdysozoa</taxon>
        <taxon>Arthropoda</taxon>
        <taxon>Hexapoda</taxon>
        <taxon>Insecta</taxon>
        <taxon>Pterygota</taxon>
        <taxon>Neoptera</taxon>
        <taxon>Endopterygota</taxon>
        <taxon>Lepidoptera</taxon>
        <taxon>Glossata</taxon>
        <taxon>Ditrysia</taxon>
        <taxon>Tineoidea</taxon>
        <taxon>Psychidae</taxon>
        <taxon>Oiketicinae</taxon>
        <taxon>Eumeta</taxon>
    </lineage>
</organism>
<dbReference type="STRING" id="151549.A0A4C1TIX9"/>